<comment type="caution">
    <text evidence="5">The sequence shown here is derived from an EMBL/GenBank/DDBJ whole genome shotgun (WGS) entry which is preliminary data.</text>
</comment>
<dbReference type="Gene3D" id="3.60.10.10">
    <property type="entry name" value="Endonuclease/exonuclease/phosphatase"/>
    <property type="match status" value="1"/>
</dbReference>
<evidence type="ECO:0000256" key="2">
    <source>
        <dbReference type="ARBA" id="ARBA00022723"/>
    </source>
</evidence>
<evidence type="ECO:0000313" key="6">
    <source>
        <dbReference type="Proteomes" id="UP001159405"/>
    </source>
</evidence>
<evidence type="ECO:0008006" key="7">
    <source>
        <dbReference type="Google" id="ProtNLM"/>
    </source>
</evidence>
<dbReference type="PANTHER" id="PTHR22748">
    <property type="entry name" value="AP ENDONUCLEASE"/>
    <property type="match status" value="1"/>
</dbReference>
<evidence type="ECO:0000256" key="4">
    <source>
        <dbReference type="ARBA" id="ARBA00022842"/>
    </source>
</evidence>
<sequence length="189" mass="22036">MILVRSDLDFNPRTISCDDEGRSIIIEAEVQGSPFLFVNIYAPNKVQDRFFFFCALNKNIEDRVVNEELRIILGGDFNVTLDSDLDCSGGRPFRKDSVKHIQDLCLDFDLVDIWRHEIRTLNAFTWRQRNPFIQRRLDYWLISDVCQDDIEKSDIIPSINSDHSAIFLHLNSIDKPKHGPSFWKFNASL</sequence>
<accession>A0ABN8PAF5</accession>
<keyword evidence="4" id="KW-0460">Magnesium</keyword>
<organism evidence="5 6">
    <name type="scientific">Porites lobata</name>
    <dbReference type="NCBI Taxonomy" id="104759"/>
    <lineage>
        <taxon>Eukaryota</taxon>
        <taxon>Metazoa</taxon>
        <taxon>Cnidaria</taxon>
        <taxon>Anthozoa</taxon>
        <taxon>Hexacorallia</taxon>
        <taxon>Scleractinia</taxon>
        <taxon>Fungiina</taxon>
        <taxon>Poritidae</taxon>
        <taxon>Porites</taxon>
    </lineage>
</organism>
<proteinExistence type="predicted"/>
<dbReference type="EMBL" id="CALNXK010000062">
    <property type="protein sequence ID" value="CAH3139140.1"/>
    <property type="molecule type" value="Genomic_DNA"/>
</dbReference>
<reference evidence="5 6" key="1">
    <citation type="submission" date="2022-05" db="EMBL/GenBank/DDBJ databases">
        <authorList>
            <consortium name="Genoscope - CEA"/>
            <person name="William W."/>
        </authorList>
    </citation>
    <scope>NUCLEOTIDE SEQUENCE [LARGE SCALE GENOMIC DNA]</scope>
</reference>
<protein>
    <recommendedName>
        <fullName evidence="7">Endonuclease/exonuclease/phosphatase domain-containing protein</fullName>
    </recommendedName>
</protein>
<keyword evidence="3" id="KW-0378">Hydrolase</keyword>
<dbReference type="InterPro" id="IPR004808">
    <property type="entry name" value="AP_endonuc_1"/>
</dbReference>
<dbReference type="PANTHER" id="PTHR22748:SF4">
    <property type="entry name" value="DNA-(APURINIC OR APYRIMIDINIC SITE) ENDONUCLEASE 2"/>
    <property type="match status" value="1"/>
</dbReference>
<evidence type="ECO:0000313" key="5">
    <source>
        <dbReference type="EMBL" id="CAH3139140.1"/>
    </source>
</evidence>
<comment type="cofactor">
    <cofactor evidence="1">
        <name>Mg(2+)</name>
        <dbReference type="ChEBI" id="CHEBI:18420"/>
    </cofactor>
</comment>
<dbReference type="InterPro" id="IPR036691">
    <property type="entry name" value="Endo/exonu/phosph_ase_sf"/>
</dbReference>
<evidence type="ECO:0000256" key="3">
    <source>
        <dbReference type="ARBA" id="ARBA00022801"/>
    </source>
</evidence>
<dbReference type="Proteomes" id="UP001159405">
    <property type="component" value="Unassembled WGS sequence"/>
</dbReference>
<keyword evidence="6" id="KW-1185">Reference proteome</keyword>
<evidence type="ECO:0000256" key="1">
    <source>
        <dbReference type="ARBA" id="ARBA00001946"/>
    </source>
</evidence>
<dbReference type="SUPFAM" id="SSF56219">
    <property type="entry name" value="DNase I-like"/>
    <property type="match status" value="1"/>
</dbReference>
<gene>
    <name evidence="5" type="ORF">PLOB_00040454</name>
</gene>
<keyword evidence="2" id="KW-0479">Metal-binding</keyword>
<name>A0ABN8PAF5_9CNID</name>